<proteinExistence type="predicted"/>
<feature type="non-terminal residue" evidence="1">
    <location>
        <position position="1"/>
    </location>
</feature>
<accession>A0AAD7ZER7</accession>
<organism evidence="1 2">
    <name type="scientific">Diploptera punctata</name>
    <name type="common">Pacific beetle cockroach</name>
    <dbReference type="NCBI Taxonomy" id="6984"/>
    <lineage>
        <taxon>Eukaryota</taxon>
        <taxon>Metazoa</taxon>
        <taxon>Ecdysozoa</taxon>
        <taxon>Arthropoda</taxon>
        <taxon>Hexapoda</taxon>
        <taxon>Insecta</taxon>
        <taxon>Pterygota</taxon>
        <taxon>Neoptera</taxon>
        <taxon>Polyneoptera</taxon>
        <taxon>Dictyoptera</taxon>
        <taxon>Blattodea</taxon>
        <taxon>Blaberoidea</taxon>
        <taxon>Blaberidae</taxon>
        <taxon>Diplopterinae</taxon>
        <taxon>Diploptera</taxon>
    </lineage>
</organism>
<evidence type="ECO:0000313" key="2">
    <source>
        <dbReference type="Proteomes" id="UP001233999"/>
    </source>
</evidence>
<dbReference type="Proteomes" id="UP001233999">
    <property type="component" value="Unassembled WGS sequence"/>
</dbReference>
<keyword evidence="2" id="KW-1185">Reference proteome</keyword>
<reference evidence="1" key="1">
    <citation type="journal article" date="2023" name="IScience">
        <title>Live-bearing cockroach genome reveals convergent evolutionary mechanisms linked to viviparity in insects and beyond.</title>
        <authorList>
            <person name="Fouks B."/>
            <person name="Harrison M.C."/>
            <person name="Mikhailova A.A."/>
            <person name="Marchal E."/>
            <person name="English S."/>
            <person name="Carruthers M."/>
            <person name="Jennings E.C."/>
            <person name="Chiamaka E.L."/>
            <person name="Frigard R.A."/>
            <person name="Pippel M."/>
            <person name="Attardo G.M."/>
            <person name="Benoit J.B."/>
            <person name="Bornberg-Bauer E."/>
            <person name="Tobe S.S."/>
        </authorList>
    </citation>
    <scope>NUCLEOTIDE SEQUENCE</scope>
    <source>
        <strain evidence="1">Stay&amp;Tobe</strain>
    </source>
</reference>
<feature type="non-terminal residue" evidence="1">
    <location>
        <position position="183"/>
    </location>
</feature>
<name>A0AAD7ZER7_DIPPU</name>
<protein>
    <submittedName>
        <fullName evidence="1">Uncharacterized protein</fullName>
    </submittedName>
</protein>
<sequence length="183" mass="21088">KSIDCIINYRLGIYDSAKTDYFSFKWNVDSLPNGKNDIEIQGLIALHTERIVQYSQTMKMNLSASFCKKICSFISCDPTVITRRADKSYLHTDEGVHPHVFTISVKTVDPVPHCMFDIVAAKLANIADHDRILLTSSKHLLFKHLFKCTLLWKESNANHVFRKHHSHPQLLSRLRVGQTKMYE</sequence>
<reference evidence="1" key="2">
    <citation type="submission" date="2023-05" db="EMBL/GenBank/DDBJ databases">
        <authorList>
            <person name="Fouks B."/>
        </authorList>
    </citation>
    <scope>NUCLEOTIDE SEQUENCE</scope>
    <source>
        <strain evidence="1">Stay&amp;Tobe</strain>
        <tissue evidence="1">Testes</tissue>
    </source>
</reference>
<dbReference type="EMBL" id="JASPKZ010008645">
    <property type="protein sequence ID" value="KAJ9579156.1"/>
    <property type="molecule type" value="Genomic_DNA"/>
</dbReference>
<comment type="caution">
    <text evidence="1">The sequence shown here is derived from an EMBL/GenBank/DDBJ whole genome shotgun (WGS) entry which is preliminary data.</text>
</comment>
<evidence type="ECO:0000313" key="1">
    <source>
        <dbReference type="EMBL" id="KAJ9579156.1"/>
    </source>
</evidence>
<dbReference type="AlphaFoldDB" id="A0AAD7ZER7"/>
<gene>
    <name evidence="1" type="ORF">L9F63_024737</name>
</gene>